<dbReference type="Gene3D" id="3.30.700.10">
    <property type="entry name" value="Glycoprotein, Type 4 Pilin"/>
    <property type="match status" value="1"/>
</dbReference>
<dbReference type="InterPro" id="IPR045584">
    <property type="entry name" value="Pilin-like"/>
</dbReference>
<dbReference type="Pfam" id="PF07963">
    <property type="entry name" value="N_methyl"/>
    <property type="match status" value="1"/>
</dbReference>
<evidence type="ECO:0000313" key="4">
    <source>
        <dbReference type="Proteomes" id="UP000237684"/>
    </source>
</evidence>
<dbReference type="InterPro" id="IPR027558">
    <property type="entry name" value="Pre_pil_HX9DG_C"/>
</dbReference>
<dbReference type="SUPFAM" id="SSF54523">
    <property type="entry name" value="Pili subunits"/>
    <property type="match status" value="1"/>
</dbReference>
<accession>A0A2S8SU05</accession>
<evidence type="ECO:0000256" key="1">
    <source>
        <dbReference type="SAM" id="Phobius"/>
    </source>
</evidence>
<feature type="transmembrane region" description="Helical" evidence="1">
    <location>
        <begin position="33"/>
        <end position="56"/>
    </location>
</feature>
<keyword evidence="4" id="KW-1185">Reference proteome</keyword>
<dbReference type="RefSeq" id="WP_105483421.1">
    <property type="nucleotide sequence ID" value="NZ_NIGF01000006.1"/>
</dbReference>
<keyword evidence="1" id="KW-1133">Transmembrane helix</keyword>
<dbReference type="Pfam" id="PF07596">
    <property type="entry name" value="SBP_bac_10"/>
    <property type="match status" value="1"/>
</dbReference>
<dbReference type="PANTHER" id="PTHR30093:SF2">
    <property type="entry name" value="TYPE II SECRETION SYSTEM PROTEIN H"/>
    <property type="match status" value="1"/>
</dbReference>
<organism evidence="3 4">
    <name type="scientific">Abditibacterium utsteinense</name>
    <dbReference type="NCBI Taxonomy" id="1960156"/>
    <lineage>
        <taxon>Bacteria</taxon>
        <taxon>Pseudomonadati</taxon>
        <taxon>Abditibacteriota</taxon>
        <taxon>Abditibacteriia</taxon>
        <taxon>Abditibacteriales</taxon>
        <taxon>Abditibacteriaceae</taxon>
        <taxon>Abditibacterium</taxon>
    </lineage>
</organism>
<name>A0A2S8SU05_9BACT</name>
<dbReference type="AlphaFoldDB" id="A0A2S8SU05"/>
<dbReference type="NCBIfam" id="TIGR02532">
    <property type="entry name" value="IV_pilin_GFxxxE"/>
    <property type="match status" value="1"/>
</dbReference>
<evidence type="ECO:0000259" key="2">
    <source>
        <dbReference type="Pfam" id="PF07596"/>
    </source>
</evidence>
<evidence type="ECO:0000313" key="3">
    <source>
        <dbReference type="EMBL" id="PQV64287.1"/>
    </source>
</evidence>
<dbReference type="EMBL" id="NIGF01000006">
    <property type="protein sequence ID" value="PQV64287.1"/>
    <property type="molecule type" value="Genomic_DNA"/>
</dbReference>
<dbReference type="Proteomes" id="UP000237684">
    <property type="component" value="Unassembled WGS sequence"/>
</dbReference>
<reference evidence="3 4" key="1">
    <citation type="journal article" date="2018" name="Syst. Appl. Microbiol.">
        <title>Abditibacterium utsteinense sp. nov., the first cultivated member of candidate phylum FBP, isolated from ice-free Antarctic soil samples.</title>
        <authorList>
            <person name="Tahon G."/>
            <person name="Tytgat B."/>
            <person name="Lebbe L."/>
            <person name="Carlier A."/>
            <person name="Willems A."/>
        </authorList>
    </citation>
    <scope>NUCLEOTIDE SEQUENCE [LARGE SCALE GENOMIC DNA]</scope>
    <source>
        <strain evidence="3 4">LMG 29911</strain>
    </source>
</reference>
<sequence>MLEPEPKFVPRKRRIASRTPKTLRRFAPQPRGFTLIELLVVISIIALLAAILFPVFGRARESARKTSCLNNLKQIGLGWQQYAQDYDEKVMRLSTSGGPSKTFYWWGSFDGTTLRESEGLLQPYMRSAQIQACPSFDNRLRVVTGLTGYAYNQNLSPSSYGPAPSYTEMPIPVGLSQIQTPADTVVFADSARINTTDKTTLEGNTYLGRASLSYPYPTFHGRHNGMGNVLFCDGHAKAMKPVLRSDVQSGFSAQTFQRNNLGELDRDGDFSTGELFTLN</sequence>
<dbReference type="PANTHER" id="PTHR30093">
    <property type="entry name" value="GENERAL SECRETION PATHWAY PROTEIN G"/>
    <property type="match status" value="1"/>
</dbReference>
<comment type="caution">
    <text evidence="3">The sequence shown here is derived from an EMBL/GenBank/DDBJ whole genome shotgun (WGS) entry which is preliminary data.</text>
</comment>
<keyword evidence="1" id="KW-0812">Transmembrane</keyword>
<keyword evidence="1" id="KW-0472">Membrane</keyword>
<proteinExistence type="predicted"/>
<dbReference type="NCBIfam" id="TIGR04294">
    <property type="entry name" value="pre_pil_HX9DG"/>
    <property type="match status" value="1"/>
</dbReference>
<dbReference type="OrthoDB" id="9797926at2"/>
<gene>
    <name evidence="3" type="ORF">B1R32_106133</name>
</gene>
<dbReference type="InterPro" id="IPR011453">
    <property type="entry name" value="DUF1559"/>
</dbReference>
<dbReference type="PROSITE" id="PS00409">
    <property type="entry name" value="PROKAR_NTER_METHYL"/>
    <property type="match status" value="1"/>
</dbReference>
<feature type="domain" description="DUF1559" evidence="2">
    <location>
        <begin position="58"/>
        <end position="87"/>
    </location>
</feature>
<dbReference type="InterPro" id="IPR012902">
    <property type="entry name" value="N_methyl_site"/>
</dbReference>
<dbReference type="InParanoid" id="A0A2S8SU05"/>
<protein>
    <recommendedName>
        <fullName evidence="2">DUF1559 domain-containing protein</fullName>
    </recommendedName>
</protein>